<evidence type="ECO:0000259" key="11">
    <source>
        <dbReference type="Pfam" id="PF23403"/>
    </source>
</evidence>
<dbReference type="EMBL" id="JAAIUW010000010">
    <property type="protein sequence ID" value="KAF7813202.1"/>
    <property type="molecule type" value="Genomic_DNA"/>
</dbReference>
<evidence type="ECO:0000313" key="13">
    <source>
        <dbReference type="Proteomes" id="UP000634136"/>
    </source>
</evidence>
<evidence type="ECO:0000256" key="2">
    <source>
        <dbReference type="ARBA" id="ARBA00006213"/>
    </source>
</evidence>
<dbReference type="InterPro" id="IPR030182">
    <property type="entry name" value="PUP_plant"/>
</dbReference>
<keyword evidence="3" id="KW-0813">Transport</keyword>
<feature type="transmembrane region" description="Helical" evidence="8">
    <location>
        <begin position="838"/>
        <end position="855"/>
    </location>
</feature>
<keyword evidence="5 8" id="KW-1133">Transmembrane helix</keyword>
<comment type="caution">
    <text evidence="12">The sequence shown here is derived from an EMBL/GenBank/DDBJ whole genome shotgun (WGS) entry which is preliminary data.</text>
</comment>
<dbReference type="GO" id="GO:0016020">
    <property type="term" value="C:membrane"/>
    <property type="evidence" value="ECO:0007669"/>
    <property type="project" value="UniProtKB-SubCell"/>
</dbReference>
<dbReference type="PANTHER" id="PTHR31376:SF3">
    <property type="entry name" value="PURINE PERMEASE 4-RELATED"/>
    <property type="match status" value="1"/>
</dbReference>
<evidence type="ECO:0000259" key="9">
    <source>
        <dbReference type="Pfam" id="PF23399"/>
    </source>
</evidence>
<feature type="compositionally biased region" description="Polar residues" evidence="7">
    <location>
        <begin position="190"/>
        <end position="200"/>
    </location>
</feature>
<evidence type="ECO:0000256" key="8">
    <source>
        <dbReference type="SAM" id="Phobius"/>
    </source>
</evidence>
<feature type="domain" description="LTI65/LTI78 N-terminal" evidence="11">
    <location>
        <begin position="13"/>
        <end position="83"/>
    </location>
</feature>
<evidence type="ECO:0000259" key="10">
    <source>
        <dbReference type="Pfam" id="PF23402"/>
    </source>
</evidence>
<feature type="region of interest" description="Disordered" evidence="7">
    <location>
        <begin position="1"/>
        <end position="76"/>
    </location>
</feature>
<accession>A0A834W8P0</accession>
<feature type="domain" description="LTI65/LTI78 NYQTKV repeat" evidence="10">
    <location>
        <begin position="125"/>
        <end position="185"/>
    </location>
</feature>
<evidence type="ECO:0000313" key="12">
    <source>
        <dbReference type="EMBL" id="KAF7813202.1"/>
    </source>
</evidence>
<dbReference type="OrthoDB" id="683622at2759"/>
<feature type="compositionally biased region" description="Polar residues" evidence="7">
    <location>
        <begin position="470"/>
        <end position="481"/>
    </location>
</feature>
<dbReference type="GO" id="GO:0005345">
    <property type="term" value="F:purine nucleobase transmembrane transporter activity"/>
    <property type="evidence" value="ECO:0007669"/>
    <property type="project" value="UniProtKB-ARBA"/>
</dbReference>
<organism evidence="12 13">
    <name type="scientific">Senna tora</name>
    <dbReference type="NCBI Taxonomy" id="362788"/>
    <lineage>
        <taxon>Eukaryota</taxon>
        <taxon>Viridiplantae</taxon>
        <taxon>Streptophyta</taxon>
        <taxon>Embryophyta</taxon>
        <taxon>Tracheophyta</taxon>
        <taxon>Spermatophyta</taxon>
        <taxon>Magnoliopsida</taxon>
        <taxon>eudicotyledons</taxon>
        <taxon>Gunneridae</taxon>
        <taxon>Pentapetalae</taxon>
        <taxon>rosids</taxon>
        <taxon>fabids</taxon>
        <taxon>Fabales</taxon>
        <taxon>Fabaceae</taxon>
        <taxon>Caesalpinioideae</taxon>
        <taxon>Cassia clade</taxon>
        <taxon>Senna</taxon>
    </lineage>
</organism>
<evidence type="ECO:0000256" key="1">
    <source>
        <dbReference type="ARBA" id="ARBA00004141"/>
    </source>
</evidence>
<feature type="transmembrane region" description="Helical" evidence="8">
    <location>
        <begin position="767"/>
        <end position="787"/>
    </location>
</feature>
<feature type="domain" description="LTI65/LTI78 PGEED repeat" evidence="9">
    <location>
        <begin position="521"/>
        <end position="551"/>
    </location>
</feature>
<dbReference type="Pfam" id="PF23399">
    <property type="entry name" value="LTI65_PGEED"/>
    <property type="match status" value="1"/>
</dbReference>
<dbReference type="Pfam" id="PF16913">
    <property type="entry name" value="PUNUT"/>
    <property type="match status" value="1"/>
</dbReference>
<feature type="compositionally biased region" description="Basic residues" evidence="7">
    <location>
        <begin position="19"/>
        <end position="29"/>
    </location>
</feature>
<feature type="region of interest" description="Disordered" evidence="7">
    <location>
        <begin position="552"/>
        <end position="598"/>
    </location>
</feature>
<name>A0A834W8P0_9FABA</name>
<evidence type="ECO:0000256" key="3">
    <source>
        <dbReference type="ARBA" id="ARBA00022448"/>
    </source>
</evidence>
<evidence type="ECO:0000256" key="7">
    <source>
        <dbReference type="SAM" id="MobiDB-lite"/>
    </source>
</evidence>
<reference evidence="12" key="1">
    <citation type="submission" date="2020-09" db="EMBL/GenBank/DDBJ databases">
        <title>Genome-Enabled Discovery of Anthraquinone Biosynthesis in Senna tora.</title>
        <authorList>
            <person name="Kang S.-H."/>
            <person name="Pandey R.P."/>
            <person name="Lee C.-M."/>
            <person name="Sim J.-S."/>
            <person name="Jeong J.-T."/>
            <person name="Choi B.-S."/>
            <person name="Jung M."/>
            <person name="Ginzburg D."/>
            <person name="Zhao K."/>
            <person name="Won S.Y."/>
            <person name="Oh T.-J."/>
            <person name="Yu Y."/>
            <person name="Kim N.-H."/>
            <person name="Lee O.R."/>
            <person name="Lee T.-H."/>
            <person name="Bashyal P."/>
            <person name="Kim T.-S."/>
            <person name="Lee W.-H."/>
            <person name="Kawkins C."/>
            <person name="Kim C.-K."/>
            <person name="Kim J.S."/>
            <person name="Ahn B.O."/>
            <person name="Rhee S.Y."/>
            <person name="Sohng J.K."/>
        </authorList>
    </citation>
    <scope>NUCLEOTIDE SEQUENCE</scope>
    <source>
        <tissue evidence="12">Leaf</tissue>
    </source>
</reference>
<proteinExistence type="inferred from homology"/>
<comment type="subcellular location">
    <subcellularLocation>
        <location evidence="1">Membrane</location>
        <topology evidence="1">Multi-pass membrane protein</topology>
    </subcellularLocation>
</comment>
<dbReference type="SUPFAM" id="SSF103481">
    <property type="entry name" value="Multidrug resistance efflux transporter EmrE"/>
    <property type="match status" value="1"/>
</dbReference>
<dbReference type="Proteomes" id="UP000634136">
    <property type="component" value="Unassembled WGS sequence"/>
</dbReference>
<gene>
    <name evidence="12" type="ORF">G2W53_034178</name>
</gene>
<feature type="transmembrane region" description="Helical" evidence="8">
    <location>
        <begin position="907"/>
        <end position="925"/>
    </location>
</feature>
<dbReference type="InterPro" id="IPR037185">
    <property type="entry name" value="EmrE-like"/>
</dbReference>
<evidence type="ECO:0000256" key="4">
    <source>
        <dbReference type="ARBA" id="ARBA00022692"/>
    </source>
</evidence>
<feature type="compositionally biased region" description="Basic and acidic residues" evidence="7">
    <location>
        <begin position="552"/>
        <end position="594"/>
    </location>
</feature>
<keyword evidence="6 8" id="KW-0472">Membrane</keyword>
<feature type="compositionally biased region" description="Basic and acidic residues" evidence="7">
    <location>
        <begin position="30"/>
        <end position="53"/>
    </location>
</feature>
<feature type="compositionally biased region" description="Acidic residues" evidence="7">
    <location>
        <begin position="54"/>
        <end position="69"/>
    </location>
</feature>
<feature type="transmembrane region" description="Helical" evidence="8">
    <location>
        <begin position="642"/>
        <end position="665"/>
    </location>
</feature>
<protein>
    <submittedName>
        <fullName evidence="12">Putative purine permease 4</fullName>
    </submittedName>
</protein>
<feature type="transmembrane region" description="Helical" evidence="8">
    <location>
        <begin position="735"/>
        <end position="760"/>
    </location>
</feature>
<dbReference type="Pfam" id="PF23403">
    <property type="entry name" value="LTI65_LTI78_N"/>
    <property type="match status" value="1"/>
</dbReference>
<comment type="similarity">
    <text evidence="2">Belongs to the purine permeases (TC 2.A.7.14) family.</text>
</comment>
<feature type="compositionally biased region" description="Basic and acidic residues" evidence="7">
    <location>
        <begin position="431"/>
        <end position="442"/>
    </location>
</feature>
<feature type="region of interest" description="Disordered" evidence="7">
    <location>
        <begin position="431"/>
        <end position="481"/>
    </location>
</feature>
<feature type="transmembrane region" description="Helical" evidence="8">
    <location>
        <begin position="711"/>
        <end position="729"/>
    </location>
</feature>
<dbReference type="InterPro" id="IPR057059">
    <property type="entry name" value="LTI65/LTI78_PGEED"/>
</dbReference>
<feature type="transmembrane region" description="Helical" evidence="8">
    <location>
        <begin position="677"/>
        <end position="699"/>
    </location>
</feature>
<evidence type="ECO:0000256" key="6">
    <source>
        <dbReference type="ARBA" id="ARBA00023136"/>
    </source>
</evidence>
<dbReference type="InterPro" id="IPR056605">
    <property type="entry name" value="LTI65_LTI78_N"/>
</dbReference>
<keyword evidence="13" id="KW-1185">Reference proteome</keyword>
<feature type="compositionally biased region" description="Basic and acidic residues" evidence="7">
    <location>
        <begin position="7"/>
        <end position="18"/>
    </location>
</feature>
<dbReference type="PANTHER" id="PTHR31376">
    <property type="entry name" value="OS09G0467300 PROTEIN-RELATED"/>
    <property type="match status" value="1"/>
</dbReference>
<dbReference type="GO" id="GO:0015211">
    <property type="term" value="F:purine nucleoside transmembrane transporter activity"/>
    <property type="evidence" value="ECO:0007669"/>
    <property type="project" value="InterPro"/>
</dbReference>
<dbReference type="InterPro" id="IPR057058">
    <property type="entry name" value="LTI65_LTI78_NYQTKV"/>
</dbReference>
<keyword evidence="4 8" id="KW-0812">Transmembrane</keyword>
<feature type="region of interest" description="Disordered" evidence="7">
    <location>
        <begin position="181"/>
        <end position="228"/>
    </location>
</feature>
<feature type="transmembrane region" description="Helical" evidence="8">
    <location>
        <begin position="799"/>
        <end position="817"/>
    </location>
</feature>
<evidence type="ECO:0000256" key="5">
    <source>
        <dbReference type="ARBA" id="ARBA00022989"/>
    </source>
</evidence>
<dbReference type="AlphaFoldDB" id="A0A834W8P0"/>
<sequence length="987" mass="109729">MVDEAEEHYHGDEHEKKSVLKKVKAKAKKIKDTIKKHGNDHDHPEGHQHIPDDHDLDEEDEEDEEIVEDPEIHGAPMYESAAIGSSTLPDERPRVVLHSANTESNDQNRGNDFGGEEGYGVQRIVNLEKPTGLIEDPDGPRSTPTTYQNQNIHPSGAGVLPLPSAAEIDIIPVQKSFTTMKLHDDPKPKLSSNLPSQTHNHYPHDQNLPHLPTSTHYPPASIPSHEKQSPHIEYEPMEKDKPSEQSITFTDTISPVSSVIANTDKIRTTHEDHKTKDANTNVSTMLGTSPMEYGKKIAEEQSHYEPMEKPSEKQSTFIDNDKTTLTHQDYKTKDANFDDIFNTNASSLSGTSPMEYGKKIAEEQSHYHYEPMEKPSEKQSTFIDNDKTTLTHQDHKTKDADFDADFSTNVSSMSGTSPMEYGTKIAEEQSHHHYEPMEKPSEKQSTFTENDKTTLTHGGHKTKDADFDANASSMSGTSPTEYSKKIAASLTEKLAPVYERVAGVGNAVKSRVSGTTSGGDDNGVSVKDYLVEKLRPGDEDRALSEVISETLQKHKEEDKTGETEHVKLGKVTESEKVKKRLGESGEEKSEKGGGYEEGYVNSSEKGMVDKVKNVVGSWFGKTEENQSSKDEKSFTNKRYMPLLLINYFCLFVGSVSSSLLSKYYFIHKGSSKWVSTWVQTSGFPLLLIPIYLPHIFKLTKRHPFTNFTPRLLLLSLLVGLMLGLNNFLFSWGNSYLPVSTSALLLSTQLVFTLILSAVIVKQKITFSNLNCVVLLTISSFLLAINSGNEKPQGLTKEKYFIGFFCTIGAGLLFALYLPVMEMVYREVYCYGMVMEMQFVMEFAATVFAVVGMAAGGGFSDMREESGRVFDRGAAVYWAAVTANVVTWQLCFMGTAGMVFLTSSITGGISMTALLSMNVVGGVVTFRDRFDGIKAMSTVLCLWGFCSYVYGMYMKKKKEEEEEKGKKGGSVGLFNMIHMADRIGVRSN</sequence>
<dbReference type="Pfam" id="PF23402">
    <property type="entry name" value="LTI65_LTI78_NYQTKV"/>
    <property type="match status" value="1"/>
</dbReference>
<feature type="transmembrane region" description="Helical" evidence="8">
    <location>
        <begin position="875"/>
        <end position="900"/>
    </location>
</feature>